<keyword evidence="3" id="KW-1185">Reference proteome</keyword>
<dbReference type="AlphaFoldDB" id="A0A0V0T8U2"/>
<accession>A0A0V0T8U2</accession>
<comment type="caution">
    <text evidence="2">The sequence shown here is derived from an EMBL/GenBank/DDBJ whole genome shotgun (WGS) entry which is preliminary data.</text>
</comment>
<protein>
    <submittedName>
        <fullName evidence="2">Uncharacterized protein</fullName>
    </submittedName>
</protein>
<sequence length="102" mass="10756">MPNAAPVLSGQMSPATPPAPASAGHRGPTNPTRAFWPLEAPQGDRPRSRIRAGWKPRGGKLPLRHGSGSLLHPEGRRRGPRAHGIPRALSFHDPGRSSGAEA</sequence>
<gene>
    <name evidence="2" type="ORF">T05_939</name>
</gene>
<name>A0A0V0T8U2_9BILA</name>
<evidence type="ECO:0000313" key="2">
    <source>
        <dbReference type="EMBL" id="KRX34947.1"/>
    </source>
</evidence>
<dbReference type="Proteomes" id="UP000055048">
    <property type="component" value="Unassembled WGS sequence"/>
</dbReference>
<reference evidence="2 3" key="1">
    <citation type="submission" date="2015-01" db="EMBL/GenBank/DDBJ databases">
        <title>Evolution of Trichinella species and genotypes.</title>
        <authorList>
            <person name="Korhonen P.K."/>
            <person name="Edoardo P."/>
            <person name="Giuseppe L.R."/>
            <person name="Gasser R.B."/>
        </authorList>
    </citation>
    <scope>NUCLEOTIDE SEQUENCE [LARGE SCALE GENOMIC DNA]</scope>
    <source>
        <strain evidence="2">ISS417</strain>
    </source>
</reference>
<evidence type="ECO:0000256" key="1">
    <source>
        <dbReference type="SAM" id="MobiDB-lite"/>
    </source>
</evidence>
<evidence type="ECO:0000313" key="3">
    <source>
        <dbReference type="Proteomes" id="UP000055048"/>
    </source>
</evidence>
<feature type="compositionally biased region" description="Basic residues" evidence="1">
    <location>
        <begin position="48"/>
        <end position="58"/>
    </location>
</feature>
<proteinExistence type="predicted"/>
<dbReference type="EMBL" id="JYDJ01000493">
    <property type="protein sequence ID" value="KRX34947.1"/>
    <property type="molecule type" value="Genomic_DNA"/>
</dbReference>
<feature type="region of interest" description="Disordered" evidence="1">
    <location>
        <begin position="1"/>
        <end position="102"/>
    </location>
</feature>
<organism evidence="2 3">
    <name type="scientific">Trichinella murrelli</name>
    <dbReference type="NCBI Taxonomy" id="144512"/>
    <lineage>
        <taxon>Eukaryota</taxon>
        <taxon>Metazoa</taxon>
        <taxon>Ecdysozoa</taxon>
        <taxon>Nematoda</taxon>
        <taxon>Enoplea</taxon>
        <taxon>Dorylaimia</taxon>
        <taxon>Trichinellida</taxon>
        <taxon>Trichinellidae</taxon>
        <taxon>Trichinella</taxon>
    </lineage>
</organism>